<dbReference type="Pfam" id="PF24621">
    <property type="entry name" value="DHQS_C"/>
    <property type="match status" value="1"/>
</dbReference>
<dbReference type="EMBL" id="JAACLJ010000002">
    <property type="protein sequence ID" value="KAF4591676.1"/>
    <property type="molecule type" value="Genomic_DNA"/>
</dbReference>
<gene>
    <name evidence="5" type="ORF">GQ602_001975</name>
</gene>
<comment type="cofactor">
    <cofactor evidence="1">
        <name>NAD(+)</name>
        <dbReference type="ChEBI" id="CHEBI:57540"/>
    </cofactor>
</comment>
<name>A0A8H4Q9G5_9HYPO</name>
<dbReference type="AlphaFoldDB" id="A0A8H4Q9G5"/>
<dbReference type="Proteomes" id="UP000562929">
    <property type="component" value="Unassembled WGS sequence"/>
</dbReference>
<dbReference type="Gene3D" id="1.20.1090.10">
    <property type="entry name" value="Dehydroquinate synthase-like - alpha domain"/>
    <property type="match status" value="1"/>
</dbReference>
<accession>A0A8H4Q9G5</accession>
<evidence type="ECO:0000313" key="6">
    <source>
        <dbReference type="Proteomes" id="UP000562929"/>
    </source>
</evidence>
<keyword evidence="6" id="KW-1185">Reference proteome</keyword>
<feature type="domain" description="3-dehydroquinate synthase N-terminal" evidence="3">
    <location>
        <begin position="62"/>
        <end position="129"/>
    </location>
</feature>
<evidence type="ECO:0000256" key="2">
    <source>
        <dbReference type="ARBA" id="ARBA00023027"/>
    </source>
</evidence>
<dbReference type="InterPro" id="IPR056179">
    <property type="entry name" value="DHQS_C"/>
</dbReference>
<feature type="domain" description="3-dehydroquinate synthase C-terminal" evidence="4">
    <location>
        <begin position="131"/>
        <end position="283"/>
    </location>
</feature>
<keyword evidence="2" id="KW-0520">NAD</keyword>
<evidence type="ECO:0000256" key="1">
    <source>
        <dbReference type="ARBA" id="ARBA00001911"/>
    </source>
</evidence>
<dbReference type="PANTHER" id="PTHR43622:SF3">
    <property type="entry name" value="2-EPI-5-EPI-VALIOLONE SYNTHASE"/>
    <property type="match status" value="1"/>
</dbReference>
<dbReference type="InterPro" id="IPR050071">
    <property type="entry name" value="Dehydroquinate_synthase"/>
</dbReference>
<dbReference type="InterPro" id="IPR030960">
    <property type="entry name" value="DHQS/DOIS_N"/>
</dbReference>
<organism evidence="5 6">
    <name type="scientific">Ophiocordyceps camponoti-floridani</name>
    <dbReference type="NCBI Taxonomy" id="2030778"/>
    <lineage>
        <taxon>Eukaryota</taxon>
        <taxon>Fungi</taxon>
        <taxon>Dikarya</taxon>
        <taxon>Ascomycota</taxon>
        <taxon>Pezizomycotina</taxon>
        <taxon>Sordariomycetes</taxon>
        <taxon>Hypocreomycetidae</taxon>
        <taxon>Hypocreales</taxon>
        <taxon>Ophiocordycipitaceae</taxon>
        <taxon>Ophiocordyceps</taxon>
    </lineage>
</organism>
<dbReference type="GO" id="GO:0003856">
    <property type="term" value="F:3-dehydroquinate synthase activity"/>
    <property type="evidence" value="ECO:0007669"/>
    <property type="project" value="TreeGrafter"/>
</dbReference>
<protein>
    <recommendedName>
        <fullName evidence="7">3-dehydroquinate synthase domain-containing protein</fullName>
    </recommendedName>
</protein>
<evidence type="ECO:0008006" key="7">
    <source>
        <dbReference type="Google" id="ProtNLM"/>
    </source>
</evidence>
<evidence type="ECO:0000259" key="4">
    <source>
        <dbReference type="Pfam" id="PF24621"/>
    </source>
</evidence>
<dbReference type="Pfam" id="PF01761">
    <property type="entry name" value="DHQ_synthase"/>
    <property type="match status" value="1"/>
</dbReference>
<dbReference type="FunFam" id="1.20.1090.10:FF:000015">
    <property type="entry name" value="3-dehydroquinate synthase protein"/>
    <property type="match status" value="1"/>
</dbReference>
<evidence type="ECO:0000259" key="3">
    <source>
        <dbReference type="Pfam" id="PF01761"/>
    </source>
</evidence>
<dbReference type="SUPFAM" id="SSF56796">
    <property type="entry name" value="Dehydroquinate synthase-like"/>
    <property type="match status" value="1"/>
</dbReference>
<comment type="caution">
    <text evidence="5">The sequence shown here is derived from an EMBL/GenBank/DDBJ whole genome shotgun (WGS) entry which is preliminary data.</text>
</comment>
<reference evidence="5 6" key="1">
    <citation type="journal article" date="2020" name="G3 (Bethesda)">
        <title>Genetic Underpinnings of Host Manipulation by Ophiocordyceps as Revealed by Comparative Transcriptomics.</title>
        <authorList>
            <person name="Will I."/>
            <person name="Das B."/>
            <person name="Trinh T."/>
            <person name="Brachmann A."/>
            <person name="Ohm R.A."/>
            <person name="de Bekker C."/>
        </authorList>
    </citation>
    <scope>NUCLEOTIDE SEQUENCE [LARGE SCALE GENOMIC DNA]</scope>
    <source>
        <strain evidence="5 6">EC05</strain>
    </source>
</reference>
<dbReference type="OrthoDB" id="197068at2759"/>
<proteinExistence type="predicted"/>
<evidence type="ECO:0000313" key="5">
    <source>
        <dbReference type="EMBL" id="KAF4591676.1"/>
    </source>
</evidence>
<dbReference type="Gene3D" id="3.40.50.1970">
    <property type="match status" value="1"/>
</dbReference>
<dbReference type="PANTHER" id="PTHR43622">
    <property type="entry name" value="3-DEHYDROQUINATE SYNTHASE"/>
    <property type="match status" value="1"/>
</dbReference>
<sequence length="386" mass="42629">MSDLKATVDSTATGFSVRGYERIEYDFHFLDGVFHPANSQLADCYRSWGRCLAVMDLNMHTLFACAAYRRNTNYIRIPTTVIGLIDAAVSIKVAVNYGRCKNRLGAYHAPLHTFLDFTFLRTLPKAQIRNGFAELIKISSCADADTFDLLDRHCELLIDTAFARADGSCPELRRAADRICRAGIFEMLRLETPNLHELMLDRVIAYGHTGDDSTLSFSWSPIFELVPDPPLRHGHAISIDMAYSATLAHSRGLLTSSDHQRLLRLFSRSGLAMDHADFDAANLERATAAILKTRDGLLRAPVPVSPLGRCLFLNDVSHQEMRAALEEHKRIVADFPRRGEGIDAFVDASDTGYTTFQAPEIIAAVDKAGRAAPEVSVAALQTNGVA</sequence>